<evidence type="ECO:0000313" key="4">
    <source>
        <dbReference type="Proteomes" id="UP000002195"/>
    </source>
</evidence>
<proteinExistence type="predicted"/>
<dbReference type="PaxDb" id="44689-DDB0187997"/>
<dbReference type="EMBL" id="AAFI02000117">
    <property type="protein sequence ID" value="EAL63145.1"/>
    <property type="molecule type" value="Genomic_DNA"/>
</dbReference>
<protein>
    <submittedName>
        <fullName evidence="3">Uncharacterized protein</fullName>
    </submittedName>
</protein>
<organism evidence="3 4">
    <name type="scientific">Dictyostelium discoideum</name>
    <name type="common">Social amoeba</name>
    <dbReference type="NCBI Taxonomy" id="44689"/>
    <lineage>
        <taxon>Eukaryota</taxon>
        <taxon>Amoebozoa</taxon>
        <taxon>Evosea</taxon>
        <taxon>Eumycetozoa</taxon>
        <taxon>Dictyostelia</taxon>
        <taxon>Dictyosteliales</taxon>
        <taxon>Dictyosteliaceae</taxon>
        <taxon>Dictyostelium</taxon>
    </lineage>
</organism>
<comment type="caution">
    <text evidence="3">The sequence shown here is derived from an EMBL/GenBank/DDBJ whole genome shotgun (WGS) entry which is preliminary data.</text>
</comment>
<dbReference type="RefSeq" id="XP_636647.1">
    <property type="nucleotide sequence ID" value="XM_631555.1"/>
</dbReference>
<dbReference type="GeneID" id="8626693"/>
<accession>Q54IR7</accession>
<feature type="chain" id="PRO_5004249074" evidence="2">
    <location>
        <begin position="23"/>
        <end position="377"/>
    </location>
</feature>
<dbReference type="AlphaFoldDB" id="Q54IR7"/>
<dbReference type="dictyBase" id="DDB_G0288571"/>
<feature type="compositionally biased region" description="Low complexity" evidence="1">
    <location>
        <begin position="334"/>
        <end position="354"/>
    </location>
</feature>
<sequence>MKFIFSIITLFSIISYANLVLASTQDFSSFITNLENFINDKTKSVNLNDIGIHMTPEYLNFQINQTYQTSSDLLLREKFSKLVNTIPPWSSKDSFIINDGSEPFMFEEYSDIINNAEYNNDKTTFKFSLVKGQLLNYFRYSSISGEPGYYITTLNKPTENYDTTNDNINDLFTIHQSYDFQNWDFNIGAGKTVVPVTDQFKIEFNLLKVDINRLSWFAPSLFTDKTWQYVNPGYVSNGNGNGIIPKFITSLILIKDLTITLQQSNQNTDILKQINDEYYSTSGNSISFGPLLVKENDKVSNDVEFVGNSITIPEIQMIAVVSDNVPFSPIDIVTSTPQPTNQNQNQNQTQSPSNSNILNPSLLIISLILISLSLFLK</sequence>
<dbReference type="Proteomes" id="UP000002195">
    <property type="component" value="Unassembled WGS sequence"/>
</dbReference>
<keyword evidence="2" id="KW-0732">Signal</keyword>
<gene>
    <name evidence="3" type="ORF">DDB_G0288571</name>
</gene>
<evidence type="ECO:0000256" key="2">
    <source>
        <dbReference type="SAM" id="SignalP"/>
    </source>
</evidence>
<dbReference type="VEuPathDB" id="AmoebaDB:DDB_G0288571"/>
<dbReference type="FunCoup" id="Q54IR7">
    <property type="interactions" value="161"/>
</dbReference>
<dbReference type="KEGG" id="ddi:DDB_G0288571"/>
<dbReference type="HOGENOM" id="CLU_734521_0_0_1"/>
<name>Q54IR7_DICDI</name>
<feature type="signal peptide" evidence="2">
    <location>
        <begin position="1"/>
        <end position="22"/>
    </location>
</feature>
<dbReference type="InParanoid" id="Q54IR7"/>
<evidence type="ECO:0000313" key="3">
    <source>
        <dbReference type="EMBL" id="EAL63145.1"/>
    </source>
</evidence>
<feature type="region of interest" description="Disordered" evidence="1">
    <location>
        <begin position="332"/>
        <end position="354"/>
    </location>
</feature>
<keyword evidence="4" id="KW-1185">Reference proteome</keyword>
<evidence type="ECO:0000256" key="1">
    <source>
        <dbReference type="SAM" id="MobiDB-lite"/>
    </source>
</evidence>
<reference evidence="3 4" key="1">
    <citation type="journal article" date="2005" name="Nature">
        <title>The genome of the social amoeba Dictyostelium discoideum.</title>
        <authorList>
            <consortium name="The Dictyostelium discoideum Sequencing Consortium"/>
            <person name="Eichinger L."/>
            <person name="Pachebat J.A."/>
            <person name="Glockner G."/>
            <person name="Rajandream M.A."/>
            <person name="Sucgang R."/>
            <person name="Berriman M."/>
            <person name="Song J."/>
            <person name="Olsen R."/>
            <person name="Szafranski K."/>
            <person name="Xu Q."/>
            <person name="Tunggal B."/>
            <person name="Kummerfeld S."/>
            <person name="Madera M."/>
            <person name="Konfortov B.A."/>
            <person name="Rivero F."/>
            <person name="Bankier A.T."/>
            <person name="Lehmann R."/>
            <person name="Hamlin N."/>
            <person name="Davies R."/>
            <person name="Gaudet P."/>
            <person name="Fey P."/>
            <person name="Pilcher K."/>
            <person name="Chen G."/>
            <person name="Saunders D."/>
            <person name="Sodergren E."/>
            <person name="Davis P."/>
            <person name="Kerhornou A."/>
            <person name="Nie X."/>
            <person name="Hall N."/>
            <person name="Anjard C."/>
            <person name="Hemphill L."/>
            <person name="Bason N."/>
            <person name="Farbrother P."/>
            <person name="Desany B."/>
            <person name="Just E."/>
            <person name="Morio T."/>
            <person name="Rost R."/>
            <person name="Churcher C."/>
            <person name="Cooper J."/>
            <person name="Haydock S."/>
            <person name="van Driessche N."/>
            <person name="Cronin A."/>
            <person name="Goodhead I."/>
            <person name="Muzny D."/>
            <person name="Mourier T."/>
            <person name="Pain A."/>
            <person name="Lu M."/>
            <person name="Harper D."/>
            <person name="Lindsay R."/>
            <person name="Hauser H."/>
            <person name="James K."/>
            <person name="Quiles M."/>
            <person name="Madan Babu M."/>
            <person name="Saito T."/>
            <person name="Buchrieser C."/>
            <person name="Wardroper A."/>
            <person name="Felder M."/>
            <person name="Thangavelu M."/>
            <person name="Johnson D."/>
            <person name="Knights A."/>
            <person name="Loulseged H."/>
            <person name="Mungall K."/>
            <person name="Oliver K."/>
            <person name="Price C."/>
            <person name="Quail M.A."/>
            <person name="Urushihara H."/>
            <person name="Hernandez J."/>
            <person name="Rabbinowitsch E."/>
            <person name="Steffen D."/>
            <person name="Sanders M."/>
            <person name="Ma J."/>
            <person name="Kohara Y."/>
            <person name="Sharp S."/>
            <person name="Simmonds M."/>
            <person name="Spiegler S."/>
            <person name="Tivey A."/>
            <person name="Sugano S."/>
            <person name="White B."/>
            <person name="Walker D."/>
            <person name="Woodward J."/>
            <person name="Winckler T."/>
            <person name="Tanaka Y."/>
            <person name="Shaulsky G."/>
            <person name="Schleicher M."/>
            <person name="Weinstock G."/>
            <person name="Rosenthal A."/>
            <person name="Cox E.C."/>
            <person name="Chisholm R.L."/>
            <person name="Gibbs R."/>
            <person name="Loomis W.F."/>
            <person name="Platzer M."/>
            <person name="Kay R.R."/>
            <person name="Williams J."/>
            <person name="Dear P.H."/>
            <person name="Noegel A.A."/>
            <person name="Barrell B."/>
            <person name="Kuspa A."/>
        </authorList>
    </citation>
    <scope>NUCLEOTIDE SEQUENCE [LARGE SCALE GENOMIC DNA]</scope>
    <source>
        <strain evidence="3 4">AX4</strain>
    </source>
</reference>